<evidence type="ECO:0000313" key="3">
    <source>
        <dbReference type="Proteomes" id="UP000319852"/>
    </source>
</evidence>
<name>A0A517MVU5_9BACT</name>
<dbReference type="KEGG" id="amob:HG15A2_22910"/>
<dbReference type="OrthoDB" id="276604at2"/>
<keyword evidence="2" id="KW-0328">Glycosyltransferase</keyword>
<dbReference type="EC" id="2.4.1.54" evidence="2"/>
<feature type="domain" description="Glycosyltransferase 2-like" evidence="1">
    <location>
        <begin position="28"/>
        <end position="194"/>
    </location>
</feature>
<sequence length="262" mass="28779">MPSTFTTADEPLDVGIDDVPRCAKYAVSVVVPMFNERECLDSMLELLIDLSSQLDGEYELDFLLVDDGSSDGTGEMLRERVEQRPDFRVIHHEENRGIAAAIQTGIQNATHEIVASIDADGSYDPALIAEMTPLLVEGVDVVTASPYHPKGAVEGVAAWRIILSKAASKLYRVATGNKLFCATSCFRIYRRDAVLENTPENLGYVGVAELLWNVRNAGGVIIEHPATLRVRTAGQSKMKIASAARDHLRLMSRIVAQRVLKR</sequence>
<dbReference type="AlphaFoldDB" id="A0A517MVU5"/>
<protein>
    <submittedName>
        <fullName evidence="2">Undecaprenyl-phosphate mannosyltransferase</fullName>
        <ecNumber evidence="2">2.4.1.54</ecNumber>
    </submittedName>
</protein>
<dbReference type="Gene3D" id="3.90.550.10">
    <property type="entry name" value="Spore Coat Polysaccharide Biosynthesis Protein SpsA, Chain A"/>
    <property type="match status" value="1"/>
</dbReference>
<dbReference type="InterPro" id="IPR029044">
    <property type="entry name" value="Nucleotide-diphossugar_trans"/>
</dbReference>
<evidence type="ECO:0000313" key="2">
    <source>
        <dbReference type="EMBL" id="QDS99002.1"/>
    </source>
</evidence>
<dbReference type="InterPro" id="IPR001173">
    <property type="entry name" value="Glyco_trans_2-like"/>
</dbReference>
<dbReference type="PANTHER" id="PTHR48090:SF7">
    <property type="entry name" value="RFBJ PROTEIN"/>
    <property type="match status" value="1"/>
</dbReference>
<dbReference type="Proteomes" id="UP000319852">
    <property type="component" value="Chromosome"/>
</dbReference>
<dbReference type="RefSeq" id="WP_145060290.1">
    <property type="nucleotide sequence ID" value="NZ_CP036263.1"/>
</dbReference>
<accession>A0A517MVU5</accession>
<keyword evidence="3" id="KW-1185">Reference proteome</keyword>
<dbReference type="Pfam" id="PF00535">
    <property type="entry name" value="Glycos_transf_2"/>
    <property type="match status" value="1"/>
</dbReference>
<dbReference type="InterPro" id="IPR050256">
    <property type="entry name" value="Glycosyltransferase_2"/>
</dbReference>
<proteinExistence type="predicted"/>
<dbReference type="SUPFAM" id="SSF53448">
    <property type="entry name" value="Nucleotide-diphospho-sugar transferases"/>
    <property type="match status" value="1"/>
</dbReference>
<evidence type="ECO:0000259" key="1">
    <source>
        <dbReference type="Pfam" id="PF00535"/>
    </source>
</evidence>
<gene>
    <name evidence="2" type="ORF">HG15A2_22910</name>
</gene>
<dbReference type="GO" id="GO:0047267">
    <property type="term" value="F:undecaprenyl-phosphate mannosyltransferase activity"/>
    <property type="evidence" value="ECO:0007669"/>
    <property type="project" value="UniProtKB-EC"/>
</dbReference>
<keyword evidence="2" id="KW-0808">Transferase</keyword>
<reference evidence="2 3" key="1">
    <citation type="submission" date="2019-02" db="EMBL/GenBank/DDBJ databases">
        <title>Deep-cultivation of Planctomycetes and their phenomic and genomic characterization uncovers novel biology.</title>
        <authorList>
            <person name="Wiegand S."/>
            <person name="Jogler M."/>
            <person name="Boedeker C."/>
            <person name="Pinto D."/>
            <person name="Vollmers J."/>
            <person name="Rivas-Marin E."/>
            <person name="Kohn T."/>
            <person name="Peeters S.H."/>
            <person name="Heuer A."/>
            <person name="Rast P."/>
            <person name="Oberbeckmann S."/>
            <person name="Bunk B."/>
            <person name="Jeske O."/>
            <person name="Meyerdierks A."/>
            <person name="Storesund J.E."/>
            <person name="Kallscheuer N."/>
            <person name="Luecker S."/>
            <person name="Lage O.M."/>
            <person name="Pohl T."/>
            <person name="Merkel B.J."/>
            <person name="Hornburger P."/>
            <person name="Mueller R.-W."/>
            <person name="Bruemmer F."/>
            <person name="Labrenz M."/>
            <person name="Spormann A.M."/>
            <person name="Op den Camp H."/>
            <person name="Overmann J."/>
            <person name="Amann R."/>
            <person name="Jetten M.S.M."/>
            <person name="Mascher T."/>
            <person name="Medema M.H."/>
            <person name="Devos D.P."/>
            <person name="Kaster A.-K."/>
            <person name="Ovreas L."/>
            <person name="Rohde M."/>
            <person name="Galperin M.Y."/>
            <person name="Jogler C."/>
        </authorList>
    </citation>
    <scope>NUCLEOTIDE SEQUENCE [LARGE SCALE GENOMIC DNA]</scope>
    <source>
        <strain evidence="2 3">HG15A2</strain>
    </source>
</reference>
<dbReference type="EMBL" id="CP036263">
    <property type="protein sequence ID" value="QDS99002.1"/>
    <property type="molecule type" value="Genomic_DNA"/>
</dbReference>
<organism evidence="2 3">
    <name type="scientific">Adhaeretor mobilis</name>
    <dbReference type="NCBI Taxonomy" id="1930276"/>
    <lineage>
        <taxon>Bacteria</taxon>
        <taxon>Pseudomonadati</taxon>
        <taxon>Planctomycetota</taxon>
        <taxon>Planctomycetia</taxon>
        <taxon>Pirellulales</taxon>
        <taxon>Lacipirellulaceae</taxon>
        <taxon>Adhaeretor</taxon>
    </lineage>
</organism>
<dbReference type="PANTHER" id="PTHR48090">
    <property type="entry name" value="UNDECAPRENYL-PHOSPHATE 4-DEOXY-4-FORMAMIDO-L-ARABINOSE TRANSFERASE-RELATED"/>
    <property type="match status" value="1"/>
</dbReference>